<organism evidence="3 4">
    <name type="scientific">Microvenator marinus</name>
    <dbReference type="NCBI Taxonomy" id="2600177"/>
    <lineage>
        <taxon>Bacteria</taxon>
        <taxon>Deltaproteobacteria</taxon>
        <taxon>Bradymonadales</taxon>
        <taxon>Microvenatoraceae</taxon>
        <taxon>Microvenator</taxon>
    </lineage>
</organism>
<dbReference type="Gene3D" id="3.10.310.50">
    <property type="match status" value="1"/>
</dbReference>
<name>A0A5B8XYM7_9DELT</name>
<dbReference type="Proteomes" id="UP000321595">
    <property type="component" value="Chromosome"/>
</dbReference>
<keyword evidence="2" id="KW-0472">Membrane</keyword>
<keyword evidence="2" id="KW-1133">Transmembrane helix</keyword>
<feature type="coiled-coil region" evidence="1">
    <location>
        <begin position="164"/>
        <end position="202"/>
    </location>
</feature>
<accession>A0A5B8XYM7</accession>
<sequence length="794" mass="87926">MRDRHGTLGVAALFLATIFVGGDAHAQKWADFPDLRSAQHVGVERVSDGKRYDDLRDCMRGQRSQVGADYYATLVGVTHESGRATRQNTDATDYAKAQFEAWKLKDKDILFAVGLRNRAFGVHIGQKWADLGLTPELLSTTAELTQFAPAFTRRNYDWALCSLAQAIDVKLVQLTREKEAAEKALETRVSASEEELTKVKSRLDIAPESSTVRTGFEERHTKIAETFERAKSSQESKPVIALKILDEVDKELAELDDEIDVYGKKIARLNPLLNEIEGLAKALQERADADWDEPKQALSRLDECRVKAEALRTDLTGELEEIRACLAAAEVLAARGEVRHSYKARTIPFLLFLALLAVIAAVLLVVALVRRRFAGHLDSQIQTWGVELSHAEQWLEKLRADYPYFFETKSTDWQGASAEVGKEASDALNLAYFLIGKGQEWRSQAKGLLRGGPLSLMQIDRGLGLLSNTKAEIQPGDPVRESPLQTVMTTAYSEPARRVLADLENALLRAQAMLFESGESVALGQRLRQEGSQKILALQSGLERRKEFGLGAPHLEAELGALAQKFQTFATRLEADPLSAKGAGSTALFEEIERLQGMIQDGNLAVERLAHVEAQVAAVDEMIAALKHRGFSLKEPEFDADAERARLVSLAGRARAAFGAGKEKEGQVLVDNAQGALESLTATLQDVQRAPEYIQKMSARLEELREHIKADYLNLRINARNEEEALNELNHLQSQVLRHASDLSQIARLAEAQRYVQALQKLDGVIKTYVQAIELINSMSSKPQSTLHGLVQKS</sequence>
<proteinExistence type="predicted"/>
<gene>
    <name evidence="3" type="ORF">FRD01_15170</name>
</gene>
<evidence type="ECO:0000313" key="4">
    <source>
        <dbReference type="Proteomes" id="UP000321595"/>
    </source>
</evidence>
<evidence type="ECO:0000313" key="3">
    <source>
        <dbReference type="EMBL" id="QED28549.1"/>
    </source>
</evidence>
<dbReference type="KEGG" id="bbae:FRD01_15170"/>
<protein>
    <submittedName>
        <fullName evidence="3">Uncharacterized protein</fullName>
    </submittedName>
</protein>
<dbReference type="EMBL" id="CP042467">
    <property type="protein sequence ID" value="QED28549.1"/>
    <property type="molecule type" value="Genomic_DNA"/>
</dbReference>
<feature type="coiled-coil region" evidence="1">
    <location>
        <begin position="670"/>
        <end position="732"/>
    </location>
</feature>
<evidence type="ECO:0000256" key="2">
    <source>
        <dbReference type="SAM" id="Phobius"/>
    </source>
</evidence>
<evidence type="ECO:0000256" key="1">
    <source>
        <dbReference type="SAM" id="Coils"/>
    </source>
</evidence>
<dbReference type="AlphaFoldDB" id="A0A5B8XYM7"/>
<keyword evidence="1" id="KW-0175">Coiled coil</keyword>
<keyword evidence="4" id="KW-1185">Reference proteome</keyword>
<feature type="transmembrane region" description="Helical" evidence="2">
    <location>
        <begin position="349"/>
        <end position="369"/>
    </location>
</feature>
<dbReference type="RefSeq" id="WP_146961071.1">
    <property type="nucleotide sequence ID" value="NZ_CP042467.1"/>
</dbReference>
<keyword evidence="2" id="KW-0812">Transmembrane</keyword>
<reference evidence="3 4" key="1">
    <citation type="submission" date="2019-08" db="EMBL/GenBank/DDBJ databases">
        <authorList>
            <person name="Liang Q."/>
        </authorList>
    </citation>
    <scope>NUCLEOTIDE SEQUENCE [LARGE SCALE GENOMIC DNA]</scope>
    <source>
        <strain evidence="3 4">V1718</strain>
    </source>
</reference>